<evidence type="ECO:0000313" key="1">
    <source>
        <dbReference type="EMBL" id="OIR16799.1"/>
    </source>
</evidence>
<name>A0A1J5T7F1_9ZZZZ</name>
<dbReference type="EMBL" id="MLJW01000006">
    <property type="protein sequence ID" value="OIR16799.1"/>
    <property type="molecule type" value="Genomic_DNA"/>
</dbReference>
<dbReference type="AlphaFoldDB" id="A0A1J5T7F1"/>
<accession>A0A1J5T7F1</accession>
<proteinExistence type="predicted"/>
<organism evidence="1">
    <name type="scientific">mine drainage metagenome</name>
    <dbReference type="NCBI Taxonomy" id="410659"/>
    <lineage>
        <taxon>unclassified sequences</taxon>
        <taxon>metagenomes</taxon>
        <taxon>ecological metagenomes</taxon>
    </lineage>
</organism>
<comment type="caution">
    <text evidence="1">The sequence shown here is derived from an EMBL/GenBank/DDBJ whole genome shotgun (WGS) entry which is preliminary data.</text>
</comment>
<reference evidence="1" key="1">
    <citation type="submission" date="2016-10" db="EMBL/GenBank/DDBJ databases">
        <title>Sequence of Gallionella enrichment culture.</title>
        <authorList>
            <person name="Poehlein A."/>
            <person name="Muehling M."/>
            <person name="Daniel R."/>
        </authorList>
    </citation>
    <scope>NUCLEOTIDE SEQUENCE</scope>
</reference>
<protein>
    <submittedName>
        <fullName evidence="1">Uncharacterized protein</fullName>
    </submittedName>
</protein>
<sequence length="78" mass="8759">MQAECRLPADKNSGFISTELHRLLNLRQKESLLSRLIIEVSRRDVSVKLANIQHRAEIAQGRFASIINATFVAAEKGK</sequence>
<gene>
    <name evidence="1" type="ORF">GALL_26190</name>
</gene>